<dbReference type="Gene3D" id="3.40.50.300">
    <property type="entry name" value="P-loop containing nucleotide triphosphate hydrolases"/>
    <property type="match status" value="1"/>
</dbReference>
<dbReference type="GO" id="GO:0003678">
    <property type="term" value="F:DNA helicase activity"/>
    <property type="evidence" value="ECO:0007669"/>
    <property type="project" value="TreeGrafter"/>
</dbReference>
<dbReference type="GO" id="GO:0005634">
    <property type="term" value="C:nucleus"/>
    <property type="evidence" value="ECO:0007669"/>
    <property type="project" value="TreeGrafter"/>
</dbReference>
<reference evidence="5" key="1">
    <citation type="journal article" date="2023" name="Mol. Biol. Evol.">
        <title>Third-Generation Sequencing Reveals the Adaptive Role of the Epigenome in Three Deep-Sea Polychaetes.</title>
        <authorList>
            <person name="Perez M."/>
            <person name="Aroh O."/>
            <person name="Sun Y."/>
            <person name="Lan Y."/>
            <person name="Juniper S.K."/>
            <person name="Young C.R."/>
            <person name="Angers B."/>
            <person name="Qian P.Y."/>
        </authorList>
    </citation>
    <scope>NUCLEOTIDE SEQUENCE</scope>
    <source>
        <strain evidence="5">P08H-3</strain>
    </source>
</reference>
<dbReference type="PANTHER" id="PTHR11472">
    <property type="entry name" value="DNA REPAIR DEAD HELICASE RAD3/XP-D SUBFAMILY MEMBER"/>
    <property type="match status" value="1"/>
</dbReference>
<dbReference type="PANTHER" id="PTHR11472:SF47">
    <property type="entry name" value="FANCONI ANEMIA GROUP J PROTEIN"/>
    <property type="match status" value="1"/>
</dbReference>
<gene>
    <name evidence="5" type="ORF">LSH36_408g02013</name>
</gene>
<keyword evidence="6" id="KW-1185">Reference proteome</keyword>
<dbReference type="GO" id="GO:0006289">
    <property type="term" value="P:nucleotide-excision repair"/>
    <property type="evidence" value="ECO:0007669"/>
    <property type="project" value="TreeGrafter"/>
</dbReference>
<organism evidence="5 6">
    <name type="scientific">Paralvinella palmiformis</name>
    <dbReference type="NCBI Taxonomy" id="53620"/>
    <lineage>
        <taxon>Eukaryota</taxon>
        <taxon>Metazoa</taxon>
        <taxon>Spiralia</taxon>
        <taxon>Lophotrochozoa</taxon>
        <taxon>Annelida</taxon>
        <taxon>Polychaeta</taxon>
        <taxon>Sedentaria</taxon>
        <taxon>Canalipalpata</taxon>
        <taxon>Terebellida</taxon>
        <taxon>Terebelliformia</taxon>
        <taxon>Alvinellidae</taxon>
        <taxon>Paralvinella</taxon>
    </lineage>
</organism>
<dbReference type="Proteomes" id="UP001208570">
    <property type="component" value="Unassembled WGS sequence"/>
</dbReference>
<evidence type="ECO:0000313" key="5">
    <source>
        <dbReference type="EMBL" id="KAK2150379.1"/>
    </source>
</evidence>
<keyword evidence="1" id="KW-0547">Nucleotide-binding</keyword>
<protein>
    <recommendedName>
        <fullName evidence="4">Helicase ATP-binding domain-containing protein</fullName>
    </recommendedName>
</protein>
<evidence type="ECO:0000256" key="1">
    <source>
        <dbReference type="ARBA" id="ARBA00022741"/>
    </source>
</evidence>
<sequence length="258" mass="28757">MKTSGLFIPRQNCQFQDIIGLDLLISPVKMTSTESHSYTINGINVLFPCKAYPSQLSMMDKIIKGIDRRQNCLLESPTGSGKSLALLCSALAWQTNERERLRKEEKNQKDSSCPCMSKSDIAETTDDQSGYLISTHQPLPLALLQTTISRMESYSCMPAMIEDDDLKGVQMVQMPVNGECISRQLDIGTPMKSTPPDDACCCQCDEQTTSTNGKRRDDVNDLTIKRAAQYFISCLMSSLAYDVVGYLNSTRNEYIVVD</sequence>
<name>A0AAD9JC13_9ANNE</name>
<dbReference type="PROSITE" id="PS51193">
    <property type="entry name" value="HELICASE_ATP_BIND_2"/>
    <property type="match status" value="1"/>
</dbReference>
<dbReference type="GO" id="GO:1990918">
    <property type="term" value="P:double-strand break repair involved in meiotic recombination"/>
    <property type="evidence" value="ECO:0007669"/>
    <property type="project" value="TreeGrafter"/>
</dbReference>
<proteinExistence type="predicted"/>
<dbReference type="GO" id="GO:0005524">
    <property type="term" value="F:ATP binding"/>
    <property type="evidence" value="ECO:0007669"/>
    <property type="project" value="UniProtKB-KW"/>
</dbReference>
<dbReference type="InterPro" id="IPR027417">
    <property type="entry name" value="P-loop_NTPase"/>
</dbReference>
<evidence type="ECO:0000259" key="4">
    <source>
        <dbReference type="PROSITE" id="PS51193"/>
    </source>
</evidence>
<dbReference type="SUPFAM" id="SSF52540">
    <property type="entry name" value="P-loop containing nucleoside triphosphate hydrolases"/>
    <property type="match status" value="1"/>
</dbReference>
<keyword evidence="2" id="KW-0378">Hydrolase</keyword>
<dbReference type="EMBL" id="JAODUP010000408">
    <property type="protein sequence ID" value="KAK2150379.1"/>
    <property type="molecule type" value="Genomic_DNA"/>
</dbReference>
<evidence type="ECO:0000256" key="2">
    <source>
        <dbReference type="ARBA" id="ARBA00022801"/>
    </source>
</evidence>
<evidence type="ECO:0000256" key="3">
    <source>
        <dbReference type="ARBA" id="ARBA00022840"/>
    </source>
</evidence>
<comment type="caution">
    <text evidence="5">The sequence shown here is derived from an EMBL/GenBank/DDBJ whole genome shotgun (WGS) entry which is preliminary data.</text>
</comment>
<dbReference type="InterPro" id="IPR014013">
    <property type="entry name" value="Helic_SF1/SF2_ATP-bd_DinG/Rad3"/>
</dbReference>
<accession>A0AAD9JC13</accession>
<keyword evidence="3" id="KW-0067">ATP-binding</keyword>
<dbReference type="AlphaFoldDB" id="A0AAD9JC13"/>
<feature type="domain" description="Helicase ATP-binding" evidence="4">
    <location>
        <begin position="41"/>
        <end position="258"/>
    </location>
</feature>
<dbReference type="InterPro" id="IPR045028">
    <property type="entry name" value="DinG/Rad3-like"/>
</dbReference>
<dbReference type="GO" id="GO:0016787">
    <property type="term" value="F:hydrolase activity"/>
    <property type="evidence" value="ECO:0007669"/>
    <property type="project" value="UniProtKB-KW"/>
</dbReference>
<evidence type="ECO:0000313" key="6">
    <source>
        <dbReference type="Proteomes" id="UP001208570"/>
    </source>
</evidence>